<dbReference type="EMBL" id="JBHFNS010000043">
    <property type="protein sequence ID" value="MFB2935722.1"/>
    <property type="molecule type" value="Genomic_DNA"/>
</dbReference>
<organism evidence="1 2">
    <name type="scientific">Floridaenema fluviatile BLCC-F154</name>
    <dbReference type="NCBI Taxonomy" id="3153640"/>
    <lineage>
        <taxon>Bacteria</taxon>
        <taxon>Bacillati</taxon>
        <taxon>Cyanobacteriota</taxon>
        <taxon>Cyanophyceae</taxon>
        <taxon>Oscillatoriophycideae</taxon>
        <taxon>Aerosakkonematales</taxon>
        <taxon>Aerosakkonemataceae</taxon>
        <taxon>Floridanema</taxon>
        <taxon>Floridanema fluviatile</taxon>
    </lineage>
</organism>
<dbReference type="SUPFAM" id="SSF52540">
    <property type="entry name" value="P-loop containing nucleoside triphosphate hydrolases"/>
    <property type="match status" value="1"/>
</dbReference>
<proteinExistence type="predicted"/>
<dbReference type="InterPro" id="IPR027417">
    <property type="entry name" value="P-loop_NTPase"/>
</dbReference>
<reference evidence="1 2" key="1">
    <citation type="submission" date="2024-09" db="EMBL/GenBank/DDBJ databases">
        <title>Floridaenema gen nov. (Aerosakkonemataceae, Aerosakkonematales ord. nov., Cyanobacteria) from benthic tropical and subtropical fresh waters, with the description of four new species.</title>
        <authorList>
            <person name="Moretto J.A."/>
            <person name="Berthold D.E."/>
            <person name="Lefler F.W."/>
            <person name="Huang I.-S."/>
            <person name="Laughinghouse H. IV."/>
        </authorList>
    </citation>
    <scope>NUCLEOTIDE SEQUENCE [LARGE SCALE GENOMIC DNA]</scope>
    <source>
        <strain evidence="1 2">BLCC-F154</strain>
    </source>
</reference>
<gene>
    <name evidence="1" type="ORF">ACE1B6_10750</name>
</gene>
<name>A0ABV4YA78_9CYAN</name>
<keyword evidence="2" id="KW-1185">Reference proteome</keyword>
<dbReference type="RefSeq" id="WP_413257225.1">
    <property type="nucleotide sequence ID" value="NZ_JBHFNS010000043.1"/>
</dbReference>
<dbReference type="Proteomes" id="UP001576776">
    <property type="component" value="Unassembled WGS sequence"/>
</dbReference>
<accession>A0ABV4YA78</accession>
<evidence type="ECO:0000313" key="1">
    <source>
        <dbReference type="EMBL" id="MFB2935722.1"/>
    </source>
</evidence>
<comment type="caution">
    <text evidence="1">The sequence shown here is derived from an EMBL/GenBank/DDBJ whole genome shotgun (WGS) entry which is preliminary data.</text>
</comment>
<evidence type="ECO:0000313" key="2">
    <source>
        <dbReference type="Proteomes" id="UP001576776"/>
    </source>
</evidence>
<sequence>MFSESIWISGSSRSGKTARLIEQFCHWSELGFDLANTALTDTLGGQRVSFRKRRLIAKQGVPAVLMFAANGDNRIELTDRINIAKPNLAVQTTTPLAFFENEVTLFWPLLIQQLNLPAQFPLRLRPEAEQEFATQLWRSELDQGIAVKMGVNEYRLVRRALDLLLLAGLSGTPIEDLPQILEQGFPNEQENDDLLITNTQSSVTIPLEMLLRWRDWCWQKGLLTYGIISELYWRYLLPNQTYQQHLMRRYRLVLADDVDDYPAIVKGVFEFLLTHGAIGAFTFNPEGKVRLGLGADPDYLAQLASRCRVERLINQPEASLGNTWGMTLVEAVSDPMLMFNLPDEIKSIQTTSRSQLLRQTAEVIIDAVNSGKVKPQEVAVIAPGLDAIARYTLIEILSSKGVDVESLNDQRALASSPIIRGLLTLLALVYPGLGRLVDKNAIAEMLIVLSARQVYSGEPNSQSKIEHWIDPVRAGLLADYCYQPDIELPKLLPVKTFVRWDRLGYRATQAYEEILQWVTEQRSQEEQHLIPNPVYVLDRAIQRFLWHGSYLPYDQLSALRELIETAQQYWEVDARMRKIASNNTLPNTTIGRFIQLLRSGTITANPYPVRLFGITKQAVTLANIFQYRSSRRFHKWQFWLDAGSPLWLSGGAANLYGAQLFLQNRFAQPWTTEDENREGEERLQRILKDLLNRTGEQLYLCHSDLAVNGQEQNGPLLTLINAAVPVLNANLANL</sequence>
<protein>
    <submittedName>
        <fullName evidence="1">Recombinase family protein</fullName>
    </submittedName>
</protein>